<sequence length="168" mass="19877">MEEMLNMTLIWSINHCLIQNGRLLTEGYWSDYYSCGVDSVIDLLDYAMYTNLSEVEIQNKSKLLQLLYECHQMREKERRTLELMRPNLSDKAAALRQLLQHRLKISWNNNIVWDWLCIYDRQNWCEPMRGTAEAQLHGIPISLIETEYDKALFGLSLLWKRGNEQCGD</sequence>
<reference evidence="2" key="1">
    <citation type="submission" date="2022-11" db="UniProtKB">
        <authorList>
            <consortium name="WormBaseParasite"/>
        </authorList>
    </citation>
    <scope>IDENTIFICATION</scope>
</reference>
<evidence type="ECO:0000313" key="2">
    <source>
        <dbReference type="WBParaSite" id="PSAMB.scaffold2468size23049.g17909.t1"/>
    </source>
</evidence>
<dbReference type="AlphaFoldDB" id="A0A914VVG5"/>
<dbReference type="Proteomes" id="UP000887566">
    <property type="component" value="Unplaced"/>
</dbReference>
<keyword evidence="1" id="KW-1185">Reference proteome</keyword>
<dbReference type="WBParaSite" id="PSAMB.scaffold2468size23049.g17909.t1">
    <property type="protein sequence ID" value="PSAMB.scaffold2468size23049.g17909.t1"/>
    <property type="gene ID" value="PSAMB.scaffold2468size23049.g17909"/>
</dbReference>
<accession>A0A914VVG5</accession>
<protein>
    <submittedName>
        <fullName evidence="2">Uncharacterized protein</fullName>
    </submittedName>
</protein>
<proteinExistence type="predicted"/>
<evidence type="ECO:0000313" key="1">
    <source>
        <dbReference type="Proteomes" id="UP000887566"/>
    </source>
</evidence>
<name>A0A914VVG5_9BILA</name>
<organism evidence="1 2">
    <name type="scientific">Plectus sambesii</name>
    <dbReference type="NCBI Taxonomy" id="2011161"/>
    <lineage>
        <taxon>Eukaryota</taxon>
        <taxon>Metazoa</taxon>
        <taxon>Ecdysozoa</taxon>
        <taxon>Nematoda</taxon>
        <taxon>Chromadorea</taxon>
        <taxon>Plectida</taxon>
        <taxon>Plectina</taxon>
        <taxon>Plectoidea</taxon>
        <taxon>Plectidae</taxon>
        <taxon>Plectus</taxon>
    </lineage>
</organism>